<keyword evidence="7" id="KW-1185">Reference proteome</keyword>
<organism evidence="6 7">
    <name type="scientific">Halodesulfovibrio spirochaetisodalis</name>
    <dbReference type="NCBI Taxonomy" id="1560234"/>
    <lineage>
        <taxon>Bacteria</taxon>
        <taxon>Pseudomonadati</taxon>
        <taxon>Thermodesulfobacteriota</taxon>
        <taxon>Desulfovibrionia</taxon>
        <taxon>Desulfovibrionales</taxon>
        <taxon>Desulfovibrionaceae</taxon>
        <taxon>Halodesulfovibrio</taxon>
    </lineage>
</organism>
<evidence type="ECO:0000313" key="7">
    <source>
        <dbReference type="Proteomes" id="UP000091979"/>
    </source>
</evidence>
<dbReference type="GO" id="GO:0004643">
    <property type="term" value="F:phosphoribosylaminoimidazolecarboxamide formyltransferase activity"/>
    <property type="evidence" value="ECO:0007669"/>
    <property type="project" value="InterPro"/>
</dbReference>
<evidence type="ECO:0000259" key="5">
    <source>
        <dbReference type="PROSITE" id="PS51855"/>
    </source>
</evidence>
<dbReference type="PANTHER" id="PTHR11692">
    <property type="entry name" value="BIFUNCTIONAL PURINE BIOSYNTHESIS PROTEIN PURH"/>
    <property type="match status" value="1"/>
</dbReference>
<name>A0A1B7XBL6_9BACT</name>
<dbReference type="OrthoDB" id="9802065at2"/>
<comment type="caution">
    <text evidence="6">The sequence shown here is derived from an EMBL/GenBank/DDBJ whole genome shotgun (WGS) entry which is preliminary data.</text>
</comment>
<dbReference type="PANTHER" id="PTHR11692:SF0">
    <property type="entry name" value="BIFUNCTIONAL PURINE BIOSYNTHESIS PROTEIN ATIC"/>
    <property type="match status" value="1"/>
</dbReference>
<dbReference type="SMART" id="SM00851">
    <property type="entry name" value="MGS"/>
    <property type="match status" value="1"/>
</dbReference>
<gene>
    <name evidence="6" type="ORF">SP90_10315</name>
</gene>
<dbReference type="Pfam" id="PF01808">
    <property type="entry name" value="AICARFT_IMPCHas"/>
    <property type="match status" value="1"/>
</dbReference>
<evidence type="ECO:0000256" key="3">
    <source>
        <dbReference type="ARBA" id="ARBA00022801"/>
    </source>
</evidence>
<dbReference type="InterPro" id="IPR011607">
    <property type="entry name" value="MGS-like_dom"/>
</dbReference>
<dbReference type="GO" id="GO:0006189">
    <property type="term" value="P:'de novo' IMP biosynthetic process"/>
    <property type="evidence" value="ECO:0007669"/>
    <property type="project" value="TreeGrafter"/>
</dbReference>
<dbReference type="EMBL" id="JXMS01000017">
    <property type="protein sequence ID" value="OBQ50155.1"/>
    <property type="molecule type" value="Genomic_DNA"/>
</dbReference>
<keyword evidence="1" id="KW-0808">Transferase</keyword>
<dbReference type="FunFam" id="3.40.50.1380:FF:000001">
    <property type="entry name" value="Bifunctional purine biosynthesis protein PurH"/>
    <property type="match status" value="1"/>
</dbReference>
<evidence type="ECO:0000256" key="2">
    <source>
        <dbReference type="ARBA" id="ARBA00022755"/>
    </source>
</evidence>
<dbReference type="AlphaFoldDB" id="A0A1B7XBL6"/>
<dbReference type="GO" id="GO:0003937">
    <property type="term" value="F:IMP cyclohydrolase activity"/>
    <property type="evidence" value="ECO:0007669"/>
    <property type="project" value="InterPro"/>
</dbReference>
<proteinExistence type="predicted"/>
<dbReference type="Proteomes" id="UP000091979">
    <property type="component" value="Unassembled WGS sequence"/>
</dbReference>
<dbReference type="CDD" id="cd01421">
    <property type="entry name" value="IMPCH"/>
    <property type="match status" value="1"/>
</dbReference>
<dbReference type="PATRIC" id="fig|1560234.3.peg.910"/>
<evidence type="ECO:0000313" key="6">
    <source>
        <dbReference type="EMBL" id="OBQ50155.1"/>
    </source>
</evidence>
<protein>
    <submittedName>
        <fullName evidence="6">IMP cyclohydrolase</fullName>
    </submittedName>
</protein>
<feature type="domain" description="MGS-like" evidence="5">
    <location>
        <begin position="1"/>
        <end position="148"/>
    </location>
</feature>
<keyword evidence="4" id="KW-0511">Multifunctional enzyme</keyword>
<dbReference type="PROSITE" id="PS51855">
    <property type="entry name" value="MGS"/>
    <property type="match status" value="1"/>
</dbReference>
<reference evidence="6 7" key="1">
    <citation type="submission" date="2015-01" db="EMBL/GenBank/DDBJ databases">
        <title>Desulfovibrio sp. JC271 draft genome sequence.</title>
        <authorList>
            <person name="Shivani Y."/>
            <person name="Subhash Y."/>
            <person name="Sasikala C."/>
            <person name="Ramana C.V."/>
        </authorList>
    </citation>
    <scope>NUCLEOTIDE SEQUENCE [LARGE SCALE GENOMIC DNA]</scope>
    <source>
        <strain evidence="6 7">JC271</strain>
    </source>
</reference>
<dbReference type="Gene3D" id="3.40.50.1380">
    <property type="entry name" value="Methylglyoxal synthase-like domain"/>
    <property type="match status" value="1"/>
</dbReference>
<accession>A0A1B7XBL6</accession>
<dbReference type="InterPro" id="IPR036914">
    <property type="entry name" value="MGS-like_dom_sf"/>
</dbReference>
<dbReference type="Pfam" id="PF02142">
    <property type="entry name" value="MGS"/>
    <property type="match status" value="1"/>
</dbReference>
<dbReference type="STRING" id="1560234.SP90_10315"/>
<keyword evidence="2" id="KW-0658">Purine biosynthesis</keyword>
<keyword evidence="3 6" id="KW-0378">Hydrolase</keyword>
<evidence type="ECO:0000256" key="1">
    <source>
        <dbReference type="ARBA" id="ARBA00022679"/>
    </source>
</evidence>
<dbReference type="SUPFAM" id="SSF52335">
    <property type="entry name" value="Methylglyoxal synthase-like"/>
    <property type="match status" value="1"/>
</dbReference>
<dbReference type="InterPro" id="IPR002695">
    <property type="entry name" value="PurH-like"/>
</dbReference>
<dbReference type="RefSeq" id="WP_066855484.1">
    <property type="nucleotide sequence ID" value="NZ_JXMS01000017.1"/>
</dbReference>
<sequence length="199" mass="21746">MDLLPIKRALLSATDKTGLVEFATFLSEQGVELVSTGGTARMLKEAGLKVTPVSDVTGFPEILGGRVKTLNPYIHGGILADKDNPEHLETLKEHNIAAFDLIVVNLYNFEDAAARGLDLRGAVEEIDIGGPCMLRAAAKNFHSILVLPDPSQYDTVKKELLENDMRVGLALRRDMAVKTFARTSQYDGMITEYLASKDI</sequence>
<evidence type="ECO:0000256" key="4">
    <source>
        <dbReference type="ARBA" id="ARBA00023268"/>
    </source>
</evidence>
<dbReference type="GO" id="GO:0005829">
    <property type="term" value="C:cytosol"/>
    <property type="evidence" value="ECO:0007669"/>
    <property type="project" value="TreeGrafter"/>
</dbReference>